<dbReference type="GO" id="GO:0006999">
    <property type="term" value="P:nuclear pore organization"/>
    <property type="evidence" value="ECO:0007669"/>
    <property type="project" value="TreeGrafter"/>
</dbReference>
<protein>
    <submittedName>
        <fullName evidence="6">Uncharacterized protein</fullName>
    </submittedName>
</protein>
<comment type="similarity">
    <text evidence="2">Belongs to the NUP186/NUP192/NUP205 family.</text>
</comment>
<dbReference type="EMBL" id="OE842286">
    <property type="protein sequence ID" value="CAD7599336.1"/>
    <property type="molecule type" value="Genomic_DNA"/>
</dbReference>
<dbReference type="InterPro" id="IPR021827">
    <property type="entry name" value="Nup186/Nup192/Nup205"/>
</dbReference>
<reference evidence="6" key="1">
    <citation type="submission" date="2020-11" db="EMBL/GenBank/DDBJ databases">
        <authorList>
            <person name="Tran Van P."/>
        </authorList>
    </citation>
    <scope>NUCLEOTIDE SEQUENCE</scope>
</reference>
<dbReference type="GO" id="GO:0017056">
    <property type="term" value="F:structural constituent of nuclear pore"/>
    <property type="evidence" value="ECO:0007669"/>
    <property type="project" value="TreeGrafter"/>
</dbReference>
<name>A0A7R9PN77_TIMGE</name>
<organism evidence="6">
    <name type="scientific">Timema genevievae</name>
    <name type="common">Walking stick</name>
    <dbReference type="NCBI Taxonomy" id="629358"/>
    <lineage>
        <taxon>Eukaryota</taxon>
        <taxon>Metazoa</taxon>
        <taxon>Ecdysozoa</taxon>
        <taxon>Arthropoda</taxon>
        <taxon>Hexapoda</taxon>
        <taxon>Insecta</taxon>
        <taxon>Pterygota</taxon>
        <taxon>Neoptera</taxon>
        <taxon>Polyneoptera</taxon>
        <taxon>Phasmatodea</taxon>
        <taxon>Timematodea</taxon>
        <taxon>Timematoidea</taxon>
        <taxon>Timematidae</taxon>
        <taxon>Timema</taxon>
    </lineage>
</organism>
<keyword evidence="4" id="KW-0539">Nucleus</keyword>
<keyword evidence="3" id="KW-0813">Transport</keyword>
<evidence type="ECO:0000256" key="1">
    <source>
        <dbReference type="ARBA" id="ARBA00004123"/>
    </source>
</evidence>
<dbReference type="PANTHER" id="PTHR31344">
    <property type="entry name" value="NUCLEAR PORE COMPLEX PROTEIN NUP205"/>
    <property type="match status" value="1"/>
</dbReference>
<sequence length="1377" mass="153162">MVTDSSENMDCGAVQAVERVGGAACASAEERDTGPTEQETLSCEAVEVHGTLSGRVISSGSSRDTIWTCDQQWKFTGYYLDVVLFKFVRMAGEMLPPTLFVPYLKMLRSLASSPQCARYAFNMLKENSSNNLSWDHFFSSLERYYNNLRQELPPSTDTVYRHRVYPRGITPQEIQGLQAVLGVTRTVAEYDDCAQVALCENAHWNALNILLGLVSCSVPIPLKAELLLTLAALARSPNTAATLWHSLEASQILTTVPSISSYQPRGVQVHNNYLLLLTDLTQNSTTRKLAKSSGVTLNGPVWKRKAEQLAKLLDDSQELVCSKGLLDSRGARSRDLPSSATHGRPRVQERTTELEEIESRNEEFPLTRALLHLMDVLTNLPVPRLLGAGSRNPGFDPYLQFIMNSVFLRFNTRTYKNPGEKWEVANGCLKLLVKFVAQYEPHFEDFVGKQVELQGGGLTQVNPPSGFHLMVALNSKSELIRLVLYIIHEGCQLLDSYSPFPAKEMLESCTLLCLQLIQKALNLQQRFLSLLSSAGSNLLLTGLSKLLLDVNPRSGQPDNLLNITKYVTYNSWLPEHTLCAVGILQVVTASPTIHNHLVGLFTSTPSISVLIRHGFVECLDSEQDDPMDEEDEDGFGIHCHIKEAILKFLQQSVSHSAPNIAHYLLGFDTKKDIKKMVFQQPGVLDFPRTCLHSIINMLDNSIGARSGDFRHSFKPRVIEQAYCMLYSLSADTRTYEPVLRFLRSCNDFLVRHLACLPFSGTNRVSELNQMSWLLKTVAIELRLTSMKCQHSHLKSLVELLTQEQVSHEPVIIDESVQLLGLSEYRTSCPVSEKLITTTWESLMGDMKPQVPFFRLPVCSSGTVLSKCERSVSTGLKLVDVKQLHHILMDELFAVQSTATAVQRQLFLHETEKILTYALKYNNHRSYTTSTVEYMDAWRQVMEVLCAVTPPDIFPVDPRMILLLEIIHVLLKKVVTVDNVAAELAVKCSGMVMIMMVNLRHSLVLKTKQEKMHKDVPEHQLEIDSRKKCDLKSENNMSTLRIILSNIIKWILSSSGLLDKPQAGPNDNTSLNCLDSSRHHISLTKINSDQRVPTMEILVSAGECLLQFLCLDCIGGHNICKPLSLTFSRANGKFPFLPLDKARQQWRVFNTIVPLSEASWGVATQPGCPTCLKELLNCLMLRRSNIILTRSLLTITLPLTATHIAGTITLPLTATHIAGTITLPLTATHVAGTITLPLTATHVAGTITLPLTATHVAWTITLPLTATHVAGTITLPLTATHVAWTITLPLTATHVAWTITLPLTATHVAGTITYLSTRVTLPGQLPYRPTLGLPHVPPRLTLTEQSRRPFSYPYPHVSEHTVAVVMTSTSYPRSHSEG</sequence>
<feature type="region of interest" description="Disordered" evidence="5">
    <location>
        <begin position="330"/>
        <end position="349"/>
    </location>
</feature>
<evidence type="ECO:0000256" key="2">
    <source>
        <dbReference type="ARBA" id="ARBA00005892"/>
    </source>
</evidence>
<gene>
    <name evidence="6" type="ORF">TGEB3V08_LOCUS7316</name>
</gene>
<proteinExistence type="inferred from homology"/>
<comment type="subcellular location">
    <subcellularLocation>
        <location evidence="1">Nucleus</location>
    </subcellularLocation>
</comment>
<evidence type="ECO:0000256" key="4">
    <source>
        <dbReference type="ARBA" id="ARBA00023242"/>
    </source>
</evidence>
<evidence type="ECO:0000313" key="6">
    <source>
        <dbReference type="EMBL" id="CAD7599336.1"/>
    </source>
</evidence>
<dbReference type="GO" id="GO:0044611">
    <property type="term" value="C:nuclear pore inner ring"/>
    <property type="evidence" value="ECO:0007669"/>
    <property type="project" value="TreeGrafter"/>
</dbReference>
<evidence type="ECO:0000256" key="5">
    <source>
        <dbReference type="SAM" id="MobiDB-lite"/>
    </source>
</evidence>
<accession>A0A7R9PN77</accession>
<dbReference type="PANTHER" id="PTHR31344:SF0">
    <property type="entry name" value="NUCLEAR PORE COMPLEX PROTEIN NUP205"/>
    <property type="match status" value="1"/>
</dbReference>
<dbReference type="Pfam" id="PF11894">
    <property type="entry name" value="Nup192"/>
    <property type="match status" value="2"/>
</dbReference>
<evidence type="ECO:0000256" key="3">
    <source>
        <dbReference type="ARBA" id="ARBA00022448"/>
    </source>
</evidence>